<feature type="region of interest" description="Disordered" evidence="1">
    <location>
        <begin position="698"/>
        <end position="879"/>
    </location>
</feature>
<evidence type="ECO:0000313" key="2">
    <source>
        <dbReference type="Proteomes" id="UP000322000"/>
    </source>
</evidence>
<accession>A0A7E5WSA1</accession>
<name>A0A7E5WSA1_TRINI</name>
<feature type="compositionally biased region" description="Basic and acidic residues" evidence="1">
    <location>
        <begin position="813"/>
        <end position="861"/>
    </location>
</feature>
<feature type="compositionally biased region" description="Low complexity" evidence="1">
    <location>
        <begin position="714"/>
        <end position="725"/>
    </location>
</feature>
<gene>
    <name evidence="3" type="primary">LOC113505135</name>
</gene>
<evidence type="ECO:0000313" key="3">
    <source>
        <dbReference type="RefSeq" id="XP_026743489.1"/>
    </source>
</evidence>
<dbReference type="KEGG" id="tnl:113505135"/>
<dbReference type="RefSeq" id="XP_026743489.1">
    <property type="nucleotide sequence ID" value="XM_026887688.1"/>
</dbReference>
<feature type="compositionally biased region" description="Basic and acidic residues" evidence="1">
    <location>
        <begin position="729"/>
        <end position="760"/>
    </location>
</feature>
<feature type="region of interest" description="Disordered" evidence="1">
    <location>
        <begin position="642"/>
        <end position="681"/>
    </location>
</feature>
<feature type="region of interest" description="Disordered" evidence="1">
    <location>
        <begin position="55"/>
        <end position="123"/>
    </location>
</feature>
<dbReference type="GeneID" id="113505135"/>
<feature type="compositionally biased region" description="Polar residues" evidence="1">
    <location>
        <begin position="649"/>
        <end position="660"/>
    </location>
</feature>
<organism evidence="2 3">
    <name type="scientific">Trichoplusia ni</name>
    <name type="common">Cabbage looper</name>
    <dbReference type="NCBI Taxonomy" id="7111"/>
    <lineage>
        <taxon>Eukaryota</taxon>
        <taxon>Metazoa</taxon>
        <taxon>Ecdysozoa</taxon>
        <taxon>Arthropoda</taxon>
        <taxon>Hexapoda</taxon>
        <taxon>Insecta</taxon>
        <taxon>Pterygota</taxon>
        <taxon>Neoptera</taxon>
        <taxon>Endopterygota</taxon>
        <taxon>Lepidoptera</taxon>
        <taxon>Glossata</taxon>
        <taxon>Ditrysia</taxon>
        <taxon>Noctuoidea</taxon>
        <taxon>Noctuidae</taxon>
        <taxon>Plusiinae</taxon>
        <taxon>Trichoplusia</taxon>
    </lineage>
</organism>
<dbReference type="AlphaFoldDB" id="A0A7E5WSA1"/>
<evidence type="ECO:0000256" key="1">
    <source>
        <dbReference type="SAM" id="MobiDB-lite"/>
    </source>
</evidence>
<dbReference type="OrthoDB" id="7335059at2759"/>
<reference evidence="3" key="1">
    <citation type="submission" date="2025-08" db="UniProtKB">
        <authorList>
            <consortium name="RefSeq"/>
        </authorList>
    </citation>
    <scope>IDENTIFICATION</scope>
</reference>
<proteinExistence type="predicted"/>
<feature type="compositionally biased region" description="Basic and acidic residues" evidence="1">
    <location>
        <begin position="662"/>
        <end position="681"/>
    </location>
</feature>
<feature type="compositionally biased region" description="Polar residues" evidence="1">
    <location>
        <begin position="55"/>
        <end position="67"/>
    </location>
</feature>
<feature type="region of interest" description="Disordered" evidence="1">
    <location>
        <begin position="167"/>
        <end position="193"/>
    </location>
</feature>
<dbReference type="InParanoid" id="A0A7E5WSA1"/>
<sequence length="897" mass="99841">MRRNGSRRGTTGGPLMTDHLKDIDLELELLKRKRDMIEQQQHLLAMEQQIQSSRNYDFEPPSSNRDYSQLYDPVGPKNRGQFGRKRLAEPQWQYENTSKRTPPKKKGPQPQFNPRMGQVPPRPMNAGPANFRNPRPMPNPSIGLKNFPRGAVPLMSIKVKQSVGQKIANQNPKQIPPRKPITQNKVTKPKAAPANKLATQPLAERKKLVAAATVAGAQVDVNRMLLPDHVPTQQVTGRLELALGAIMKNIRESIIKDSPHASMLRSVEMQRVMKQAVRERIKTVMLGKVVGSMLEILAFYREEFPPETDVDIVNIALEAIGAQTSNKEEKNNLIESEDPEDFFKKNMSYLLETRITAMFAKLEEIYRAENPDADVSEAILKLEESTGPDGQEDSEEFQRFLQSNVKPREVRRFLPRLLKKNLPSIIRLLNIDSMYQSAKAEITALTVDKAVQIAAKTEPVVVQAAPVAGTIVKSPTASPIRPLYNLPFYVKIMGRPSLPKKKVMQQFMSQFNPKSIKKHRTIHNLLFVGFSEKSDFDGILAADGTTMGRLTLSIRVCGNKANDNSNTPQTNVNKEIDFSLDVSQSDLKNNDSVNSDQISPELDGQISDLLSSIRKQADASNNKMVDETIQCKQEIVTNNETCAEKDTQTNETTENIPENDSNVEKVDNQESTEKAETGTEADLSKKVDKYIITIVTSSEEERSQESINLETDSEVSTTVETPEVTNRIENNEAHGKEETTTAPVKEDTSETPKKEAKTSEVEETNAKTAEPEKTETTNKTSGVEETSTKASEPEKAGTTNKSSGVEEPNAKAAEVEKAETTDKTSVEESNTKTADPEKAETTNDTDKDLELIENDRLEELKSATGRSTPTRAAARKANANITPCTIRTRRASRLAQN</sequence>
<keyword evidence="2" id="KW-1185">Reference proteome</keyword>
<feature type="compositionally biased region" description="Polar residues" evidence="1">
    <location>
        <begin position="781"/>
        <end position="790"/>
    </location>
</feature>
<protein>
    <submittedName>
        <fullName evidence="3">Uncharacterized protein LOC113505135</fullName>
    </submittedName>
</protein>
<dbReference type="Proteomes" id="UP000322000">
    <property type="component" value="Chromosome 24"/>
</dbReference>